<dbReference type="RefSeq" id="WP_053331932.1">
    <property type="nucleotide sequence ID" value="NZ_CCEJ010000008.1"/>
</dbReference>
<dbReference type="AlphaFoldDB" id="A0A090D2L9"/>
<dbReference type="Pfam" id="PF04085">
    <property type="entry name" value="MreC"/>
    <property type="match status" value="2"/>
</dbReference>
<reference evidence="6" key="2">
    <citation type="submission" date="2014-09" db="EMBL/GenBank/DDBJ databases">
        <title>Criblamydia sequanensis harbors a mega-plasmid encoding arsenite resistance.</title>
        <authorList>
            <person name="Bertelli C."/>
            <person name="Goesmann A."/>
            <person name="Greub G."/>
        </authorList>
    </citation>
    <scope>NUCLEOTIDE SEQUENCE [LARGE SCALE GENOMIC DNA]</scope>
    <source>
        <strain evidence="6">CRIB-18</strain>
    </source>
</reference>
<sequence>MKRRRLSKGLLVPFILFFMLLALPKSVTLKIKDFASSVANPIWSLLVPLKPTLSQQEIEKLKLQEENVYLKNEVQKLKTILSHEVKILKQLSSKNEGNDSPRGIILEKKIEEALSSIPAKVLFRSPNSWGSSIWVDVGEEDNKAFKKPVICRNSPVVSGEALVGVIDYVGNRQSRVRLITDAGLSPSVRVARGELKKQMLFNLLSGFSAILLSKEWPDDSDQSELAKSIKTIKDAIGKEVSKNTLLAKGIINGRSLPLWRSPGQKLKGFGFNYDFSDEEGEALDLFNGRLIDEPTALANGSIVEAGDLLITTGYDGVFPANLKVGIVDHVSKLKEGDYFYEISAIPSAFDLDHLDLVFVLPPQGFDPEDLPPLIGR</sequence>
<dbReference type="GO" id="GO:0008360">
    <property type="term" value="P:regulation of cell shape"/>
    <property type="evidence" value="ECO:0007669"/>
    <property type="project" value="UniProtKB-KW"/>
</dbReference>
<dbReference type="STRING" id="1437425.CSEC_1680"/>
<dbReference type="InterPro" id="IPR042175">
    <property type="entry name" value="Cell/Rod_MreC_2"/>
</dbReference>
<dbReference type="Gene3D" id="2.40.10.350">
    <property type="entry name" value="Rod shape-determining protein MreC, domain 2"/>
    <property type="match status" value="1"/>
</dbReference>
<reference evidence="6" key="1">
    <citation type="submission" date="2013-12" db="EMBL/GenBank/DDBJ databases">
        <authorList>
            <person name="Linke B."/>
        </authorList>
    </citation>
    <scope>NUCLEOTIDE SEQUENCE [LARGE SCALE GENOMIC DNA]</scope>
    <source>
        <strain evidence="6">CRIB-18</strain>
    </source>
</reference>
<dbReference type="OrthoDB" id="9808025at2"/>
<evidence type="ECO:0000256" key="1">
    <source>
        <dbReference type="ARBA" id="ARBA00009369"/>
    </source>
</evidence>
<dbReference type="eggNOG" id="COG1792">
    <property type="taxonomic scope" value="Bacteria"/>
</dbReference>
<dbReference type="EMBL" id="CCEJ010000008">
    <property type="protein sequence ID" value="CDR34493.1"/>
    <property type="molecule type" value="Genomic_DNA"/>
</dbReference>
<dbReference type="InterPro" id="IPR055342">
    <property type="entry name" value="MreC_beta-barrel_core"/>
</dbReference>
<dbReference type="Gene3D" id="2.40.10.340">
    <property type="entry name" value="Rod shape-determining protein MreC, domain 1"/>
    <property type="match status" value="2"/>
</dbReference>
<keyword evidence="3" id="KW-0133">Cell shape</keyword>
<proteinExistence type="inferred from homology"/>
<dbReference type="PANTHER" id="PTHR34138">
    <property type="entry name" value="CELL SHAPE-DETERMINING PROTEIN MREC"/>
    <property type="match status" value="1"/>
</dbReference>
<accession>A0A090D2L9</accession>
<comment type="caution">
    <text evidence="6">The sequence shown here is derived from an EMBL/GenBank/DDBJ whole genome shotgun (WGS) entry which is preliminary data.</text>
</comment>
<keyword evidence="7" id="KW-1185">Reference proteome</keyword>
<evidence type="ECO:0000313" key="6">
    <source>
        <dbReference type="EMBL" id="CDR34493.1"/>
    </source>
</evidence>
<evidence type="ECO:0000313" key="7">
    <source>
        <dbReference type="Proteomes" id="UP000031552"/>
    </source>
</evidence>
<evidence type="ECO:0000256" key="3">
    <source>
        <dbReference type="ARBA" id="ARBA00022960"/>
    </source>
</evidence>
<evidence type="ECO:0000259" key="5">
    <source>
        <dbReference type="Pfam" id="PF04085"/>
    </source>
</evidence>
<feature type="domain" description="Rod shape-determining protein MreC beta-barrel core" evidence="5">
    <location>
        <begin position="121"/>
        <end position="195"/>
    </location>
</feature>
<dbReference type="PANTHER" id="PTHR34138:SF1">
    <property type="entry name" value="CELL SHAPE-DETERMINING PROTEIN MREC"/>
    <property type="match status" value="1"/>
</dbReference>
<organism evidence="6 7">
    <name type="scientific">Candidatus Criblamydia sequanensis CRIB-18</name>
    <dbReference type="NCBI Taxonomy" id="1437425"/>
    <lineage>
        <taxon>Bacteria</taxon>
        <taxon>Pseudomonadati</taxon>
        <taxon>Chlamydiota</taxon>
        <taxon>Chlamydiia</taxon>
        <taxon>Parachlamydiales</taxon>
        <taxon>Candidatus Criblamydiaceae</taxon>
        <taxon>Candidatus Criblamydia</taxon>
    </lineage>
</organism>
<dbReference type="Proteomes" id="UP000031552">
    <property type="component" value="Unassembled WGS sequence"/>
</dbReference>
<evidence type="ECO:0000256" key="4">
    <source>
        <dbReference type="ARBA" id="ARBA00032089"/>
    </source>
</evidence>
<feature type="domain" description="Rod shape-determining protein MreC beta-barrel core" evidence="5">
    <location>
        <begin position="301"/>
        <end position="360"/>
    </location>
</feature>
<dbReference type="InterPro" id="IPR007221">
    <property type="entry name" value="MreC"/>
</dbReference>
<protein>
    <recommendedName>
        <fullName evidence="2">Cell shape-determining protein MreC</fullName>
    </recommendedName>
    <alternativeName>
        <fullName evidence="4">Cell shape protein MreC</fullName>
    </alternativeName>
</protein>
<evidence type="ECO:0000256" key="2">
    <source>
        <dbReference type="ARBA" id="ARBA00013855"/>
    </source>
</evidence>
<dbReference type="GO" id="GO:0005886">
    <property type="term" value="C:plasma membrane"/>
    <property type="evidence" value="ECO:0007669"/>
    <property type="project" value="TreeGrafter"/>
</dbReference>
<name>A0A090D2L9_9BACT</name>
<dbReference type="InterPro" id="IPR042177">
    <property type="entry name" value="Cell/Rod_1"/>
</dbReference>
<gene>
    <name evidence="6" type="primary">mreC</name>
    <name evidence="6" type="ORF">CSEC_1680</name>
</gene>
<comment type="similarity">
    <text evidence="1">Belongs to the MreC family.</text>
</comment>